<dbReference type="AlphaFoldDB" id="A0A2G9UYK5"/>
<accession>A0A2G9UYK5</accession>
<dbReference type="Gene3D" id="3.50.50.60">
    <property type="entry name" value="FAD/NAD(P)-binding domain"/>
    <property type="match status" value="2"/>
</dbReference>
<feature type="domain" description="FAD/NAD(P)-binding" evidence="5">
    <location>
        <begin position="71"/>
        <end position="252"/>
    </location>
</feature>
<dbReference type="InterPro" id="IPR036188">
    <property type="entry name" value="FAD/NAD-bd_sf"/>
</dbReference>
<dbReference type="PANTHER" id="PTHR43557:SF2">
    <property type="entry name" value="RIESKE DOMAIN-CONTAINING PROTEIN-RELATED"/>
    <property type="match status" value="1"/>
</dbReference>
<dbReference type="EMBL" id="KZ345163">
    <property type="protein sequence ID" value="PIO75226.1"/>
    <property type="molecule type" value="Genomic_DNA"/>
</dbReference>
<protein>
    <submittedName>
        <fullName evidence="6">Pyridine nucleotide-disulfide oxidoreductase</fullName>
    </submittedName>
</protein>
<gene>
    <name evidence="6" type="ORF">TELCIR_02736</name>
</gene>
<comment type="cofactor">
    <cofactor evidence="1">
        <name>FAD</name>
        <dbReference type="ChEBI" id="CHEBI:57692"/>
    </cofactor>
</comment>
<proteinExistence type="predicted"/>
<sequence>METLANRRSAYRKKLQSEGTPKIKKCSLGKMENVVEEKDGNLILNTTEKQLEKTRRTRKCGFTTTSKDDPIIVVGGGISAATFMEHVRLNGCRTPITMITQENWPPYDRVLLSKKPSAEGKSIRLRSDAYYRENHINIITKTKVNDFDFNRRSIALSTGRRMRYSKLVLAPGVVPKKLNIPGARLKNVFYLRVASEANAISTNSTGKHVVCIGGSFIGMEIASALVLTAASVTVVCMTEEPLPALGADIGAATSVSNVYAIGDAVCTPLPLWEIDSINIQHFQTAQEHGHMLGYSILGRPYPHELTPFFWALFFFEFGIRYTVLPRNGVVVAVANSGPIPTAIQFLDIFKRKIKITREDIEK</sequence>
<dbReference type="OrthoDB" id="5840486at2759"/>
<evidence type="ECO:0000259" key="5">
    <source>
        <dbReference type="Pfam" id="PF07992"/>
    </source>
</evidence>
<keyword evidence="4" id="KW-0560">Oxidoreductase</keyword>
<keyword evidence="7" id="KW-1185">Reference proteome</keyword>
<dbReference type="PANTHER" id="PTHR43557">
    <property type="entry name" value="APOPTOSIS-INDUCING FACTOR 1"/>
    <property type="match status" value="1"/>
</dbReference>
<dbReference type="SUPFAM" id="SSF51905">
    <property type="entry name" value="FAD/NAD(P)-binding domain"/>
    <property type="match status" value="1"/>
</dbReference>
<dbReference type="GO" id="GO:0016651">
    <property type="term" value="F:oxidoreductase activity, acting on NAD(P)H"/>
    <property type="evidence" value="ECO:0007669"/>
    <property type="project" value="TreeGrafter"/>
</dbReference>
<dbReference type="InterPro" id="IPR050446">
    <property type="entry name" value="FAD-oxidoreductase/Apoptosis"/>
</dbReference>
<name>A0A2G9UYK5_TELCI</name>
<evidence type="ECO:0000256" key="4">
    <source>
        <dbReference type="ARBA" id="ARBA00023002"/>
    </source>
</evidence>
<evidence type="ECO:0000313" key="6">
    <source>
        <dbReference type="EMBL" id="PIO75226.1"/>
    </source>
</evidence>
<dbReference type="InterPro" id="IPR023753">
    <property type="entry name" value="FAD/NAD-binding_dom"/>
</dbReference>
<reference evidence="6 7" key="1">
    <citation type="submission" date="2015-09" db="EMBL/GenBank/DDBJ databases">
        <title>Draft genome of the parasitic nematode Teladorsagia circumcincta isolate WARC Sus (inbred).</title>
        <authorList>
            <person name="Mitreva M."/>
        </authorList>
    </citation>
    <scope>NUCLEOTIDE SEQUENCE [LARGE SCALE GENOMIC DNA]</scope>
    <source>
        <strain evidence="6 7">S</strain>
    </source>
</reference>
<evidence type="ECO:0000256" key="2">
    <source>
        <dbReference type="ARBA" id="ARBA00022630"/>
    </source>
</evidence>
<dbReference type="Pfam" id="PF07992">
    <property type="entry name" value="Pyr_redox_2"/>
    <property type="match status" value="1"/>
</dbReference>
<dbReference type="PRINTS" id="PR00368">
    <property type="entry name" value="FADPNR"/>
</dbReference>
<organism evidence="6 7">
    <name type="scientific">Teladorsagia circumcincta</name>
    <name type="common">Brown stomach worm</name>
    <name type="synonym">Ostertagia circumcincta</name>
    <dbReference type="NCBI Taxonomy" id="45464"/>
    <lineage>
        <taxon>Eukaryota</taxon>
        <taxon>Metazoa</taxon>
        <taxon>Ecdysozoa</taxon>
        <taxon>Nematoda</taxon>
        <taxon>Chromadorea</taxon>
        <taxon>Rhabditida</taxon>
        <taxon>Rhabditina</taxon>
        <taxon>Rhabditomorpha</taxon>
        <taxon>Strongyloidea</taxon>
        <taxon>Trichostrongylidae</taxon>
        <taxon>Teladorsagia</taxon>
    </lineage>
</organism>
<dbReference type="GO" id="GO:0005737">
    <property type="term" value="C:cytoplasm"/>
    <property type="evidence" value="ECO:0007669"/>
    <property type="project" value="TreeGrafter"/>
</dbReference>
<evidence type="ECO:0000256" key="1">
    <source>
        <dbReference type="ARBA" id="ARBA00001974"/>
    </source>
</evidence>
<keyword evidence="2" id="KW-0285">Flavoprotein</keyword>
<evidence type="ECO:0000313" key="7">
    <source>
        <dbReference type="Proteomes" id="UP000230423"/>
    </source>
</evidence>
<keyword evidence="3" id="KW-0274">FAD</keyword>
<dbReference type="Proteomes" id="UP000230423">
    <property type="component" value="Unassembled WGS sequence"/>
</dbReference>
<evidence type="ECO:0000256" key="3">
    <source>
        <dbReference type="ARBA" id="ARBA00022827"/>
    </source>
</evidence>